<organism evidence="1">
    <name type="scientific">marine metagenome</name>
    <dbReference type="NCBI Taxonomy" id="408172"/>
    <lineage>
        <taxon>unclassified sequences</taxon>
        <taxon>metagenomes</taxon>
        <taxon>ecological metagenomes</taxon>
    </lineage>
</organism>
<evidence type="ECO:0000313" key="1">
    <source>
        <dbReference type="EMBL" id="SVD06049.1"/>
    </source>
</evidence>
<dbReference type="Pfam" id="PF13414">
    <property type="entry name" value="TPR_11"/>
    <property type="match status" value="1"/>
</dbReference>
<sequence length="59" mass="6888">MRISKGYYDNAIDSYNNAIAVDPDRIAVRRNLIYAYSAVRVLFKNVMKFCWLLDVNLIT</sequence>
<dbReference type="InterPro" id="IPR011990">
    <property type="entry name" value="TPR-like_helical_dom_sf"/>
</dbReference>
<name>A0A382S824_9ZZZZ</name>
<protein>
    <submittedName>
        <fullName evidence="1">Uncharacterized protein</fullName>
    </submittedName>
</protein>
<dbReference type="Gene3D" id="1.25.40.10">
    <property type="entry name" value="Tetratricopeptide repeat domain"/>
    <property type="match status" value="1"/>
</dbReference>
<accession>A0A382S824</accession>
<reference evidence="1" key="1">
    <citation type="submission" date="2018-05" db="EMBL/GenBank/DDBJ databases">
        <authorList>
            <person name="Lanie J.A."/>
            <person name="Ng W.-L."/>
            <person name="Kazmierczak K.M."/>
            <person name="Andrzejewski T.M."/>
            <person name="Davidsen T.M."/>
            <person name="Wayne K.J."/>
            <person name="Tettelin H."/>
            <person name="Glass J.I."/>
            <person name="Rusch D."/>
            <person name="Podicherti R."/>
            <person name="Tsui H.-C.T."/>
            <person name="Winkler M.E."/>
        </authorList>
    </citation>
    <scope>NUCLEOTIDE SEQUENCE</scope>
</reference>
<dbReference type="EMBL" id="UINC01127133">
    <property type="protein sequence ID" value="SVD06049.1"/>
    <property type="molecule type" value="Genomic_DNA"/>
</dbReference>
<proteinExistence type="predicted"/>
<dbReference type="AlphaFoldDB" id="A0A382S824"/>
<gene>
    <name evidence="1" type="ORF">METZ01_LOCUS358903</name>
</gene>